<dbReference type="AlphaFoldDB" id="A0A5B6TDV1"/>
<dbReference type="GO" id="GO:0008932">
    <property type="term" value="F:lytic endotransglycosylase activity"/>
    <property type="evidence" value="ECO:0007669"/>
    <property type="project" value="TreeGrafter"/>
</dbReference>
<evidence type="ECO:0000313" key="4">
    <source>
        <dbReference type="EMBL" id="KAA3438647.1"/>
    </source>
</evidence>
<feature type="domain" description="LysM" evidence="3">
    <location>
        <begin position="124"/>
        <end position="167"/>
    </location>
</feature>
<accession>A0A5B6TDV1</accession>
<dbReference type="Proteomes" id="UP000324133">
    <property type="component" value="Unassembled WGS sequence"/>
</dbReference>
<feature type="signal peptide" evidence="2">
    <location>
        <begin position="1"/>
        <end position="21"/>
    </location>
</feature>
<organism evidence="4 5">
    <name type="scientific">Rufibacter hautae</name>
    <dbReference type="NCBI Taxonomy" id="2595005"/>
    <lineage>
        <taxon>Bacteria</taxon>
        <taxon>Pseudomonadati</taxon>
        <taxon>Bacteroidota</taxon>
        <taxon>Cytophagia</taxon>
        <taxon>Cytophagales</taxon>
        <taxon>Hymenobacteraceae</taxon>
        <taxon>Rufibacter</taxon>
    </lineage>
</organism>
<evidence type="ECO:0000256" key="2">
    <source>
        <dbReference type="SAM" id="SignalP"/>
    </source>
</evidence>
<evidence type="ECO:0000313" key="5">
    <source>
        <dbReference type="Proteomes" id="UP000324133"/>
    </source>
</evidence>
<dbReference type="SUPFAM" id="SSF54106">
    <property type="entry name" value="LysM domain"/>
    <property type="match status" value="2"/>
</dbReference>
<dbReference type="PANTHER" id="PTHR33734:SF22">
    <property type="entry name" value="MEMBRANE-BOUND LYTIC MUREIN TRANSGLYCOSYLASE D"/>
    <property type="match status" value="1"/>
</dbReference>
<sequence>MLKKFVFVLGCLMVSYGAASAETLFPRDSTGVKIQNGKTYITHKVTSGETLYGLARKYAVAVDKIVAANKNVNKALIVGQTVLIPTNGGGTASAANITTTSKPAETVASPAANRTYEVDAKGNKIHTVQARQTMFSIANQHEVSIDDIKKWNKLTASTVKVGQKLIVGTGEKAPAGAAANAKVYVPESDDVVTTPKQAANTPASSPATPVATSSRTNNAASAKAEKADKADADDDKPASKTSEYVTRVNEGGMAEQIETRTDANKFLALHKSAPVGTIMAVKNPMNDQTVYVRVIGKLPATGDNDKVVVKLSRKACQQIGAVDKRFRVEVSYMP</sequence>
<dbReference type="RefSeq" id="WP_149091703.1">
    <property type="nucleotide sequence ID" value="NZ_VKKY01000002.1"/>
</dbReference>
<dbReference type="EMBL" id="VKKY01000002">
    <property type="protein sequence ID" value="KAA3438647.1"/>
    <property type="molecule type" value="Genomic_DNA"/>
</dbReference>
<keyword evidence="5" id="KW-1185">Reference proteome</keyword>
<feature type="compositionally biased region" description="Basic and acidic residues" evidence="1">
    <location>
        <begin position="223"/>
        <end position="238"/>
    </location>
</feature>
<dbReference type="PROSITE" id="PS51782">
    <property type="entry name" value="LYSM"/>
    <property type="match status" value="2"/>
</dbReference>
<dbReference type="InterPro" id="IPR018392">
    <property type="entry name" value="LysM"/>
</dbReference>
<feature type="domain" description="LysM" evidence="3">
    <location>
        <begin position="41"/>
        <end position="84"/>
    </location>
</feature>
<gene>
    <name evidence="4" type="ORF">FOA19_15605</name>
</gene>
<comment type="caution">
    <text evidence="4">The sequence shown here is derived from an EMBL/GenBank/DDBJ whole genome shotgun (WGS) entry which is preliminary data.</text>
</comment>
<proteinExistence type="predicted"/>
<feature type="compositionally biased region" description="Low complexity" evidence="1">
    <location>
        <begin position="198"/>
        <end position="222"/>
    </location>
</feature>
<name>A0A5B6TDV1_9BACT</name>
<dbReference type="Gene3D" id="3.10.350.10">
    <property type="entry name" value="LysM domain"/>
    <property type="match status" value="2"/>
</dbReference>
<dbReference type="InterPro" id="IPR036908">
    <property type="entry name" value="RlpA-like_sf"/>
</dbReference>
<keyword evidence="2" id="KW-0732">Signal</keyword>
<dbReference type="Pfam" id="PF01476">
    <property type="entry name" value="LysM"/>
    <property type="match status" value="2"/>
</dbReference>
<feature type="region of interest" description="Disordered" evidence="1">
    <location>
        <begin position="192"/>
        <end position="243"/>
    </location>
</feature>
<evidence type="ECO:0000256" key="1">
    <source>
        <dbReference type="SAM" id="MobiDB-lite"/>
    </source>
</evidence>
<evidence type="ECO:0000259" key="3">
    <source>
        <dbReference type="PROSITE" id="PS51782"/>
    </source>
</evidence>
<dbReference type="Gene3D" id="2.40.40.10">
    <property type="entry name" value="RlpA-like domain"/>
    <property type="match status" value="1"/>
</dbReference>
<dbReference type="SMART" id="SM00257">
    <property type="entry name" value="LysM"/>
    <property type="match status" value="2"/>
</dbReference>
<dbReference type="CDD" id="cd00118">
    <property type="entry name" value="LysM"/>
    <property type="match status" value="2"/>
</dbReference>
<dbReference type="InterPro" id="IPR036779">
    <property type="entry name" value="LysM_dom_sf"/>
</dbReference>
<feature type="chain" id="PRO_5023004048" evidence="2">
    <location>
        <begin position="22"/>
        <end position="334"/>
    </location>
</feature>
<protein>
    <submittedName>
        <fullName evidence="4">LysM peptidoglycan-binding domain-containing protein</fullName>
    </submittedName>
</protein>
<reference evidence="4 5" key="1">
    <citation type="submission" date="2019-07" db="EMBL/GenBank/DDBJ databases">
        <title>Rufibacter sp. nov., isolated from lake sediment.</title>
        <authorList>
            <person name="Qu J.-H."/>
        </authorList>
    </citation>
    <scope>NUCLEOTIDE SEQUENCE [LARGE SCALE GENOMIC DNA]</scope>
    <source>
        <strain evidence="4 5">NBS58-1</strain>
    </source>
</reference>
<dbReference type="OrthoDB" id="2149800at2"/>
<dbReference type="PANTHER" id="PTHR33734">
    <property type="entry name" value="LYSM DOMAIN-CONTAINING GPI-ANCHORED PROTEIN 2"/>
    <property type="match status" value="1"/>
</dbReference>